<dbReference type="InterPro" id="IPR011083">
    <property type="entry name" value="Phage_tail_collar_dom"/>
</dbReference>
<dbReference type="OrthoDB" id="9810174at2"/>
<accession>A0A5A9GH54</accession>
<dbReference type="Proteomes" id="UP000324927">
    <property type="component" value="Unassembled WGS sequence"/>
</dbReference>
<dbReference type="AlphaFoldDB" id="A0A5A9GH54"/>
<name>A0A5A9GH54_AZOLI</name>
<evidence type="ECO:0000259" key="1">
    <source>
        <dbReference type="Pfam" id="PF07484"/>
    </source>
</evidence>
<dbReference type="RefSeq" id="WP_149233396.1">
    <property type="nucleotide sequence ID" value="NZ_JALJXJ010000016.1"/>
</dbReference>
<comment type="caution">
    <text evidence="2">The sequence shown here is derived from an EMBL/GenBank/DDBJ whole genome shotgun (WGS) entry which is preliminary data.</text>
</comment>
<proteinExistence type="predicted"/>
<protein>
    <recommendedName>
        <fullName evidence="1">Phage tail collar domain-containing protein</fullName>
    </recommendedName>
</protein>
<gene>
    <name evidence="2" type="ORF">FZ942_22835</name>
</gene>
<dbReference type="Gene3D" id="3.90.1340.10">
    <property type="entry name" value="Phage tail collar domain"/>
    <property type="match status" value="1"/>
</dbReference>
<dbReference type="SUPFAM" id="SSF88874">
    <property type="entry name" value="Receptor-binding domain of short tail fibre protein gp12"/>
    <property type="match status" value="1"/>
</dbReference>
<sequence>MDQMLGMVFMLPWSWAPADYARCIGQQMPLQQYAALYSLLGTVYGGNGSTTFNLPNLQGRMPIGQGQSTLTGAPILNMGQTGGGYISALNASNLPPHTHPATFFPGGTGGTSTITGTASLPFSTTVTLPTTVTGDLTIANTAGGGVVTPANNSVLTKGGAQANIFATSAANIPIGPTQTFTGTATGSVSGSASGPITLTASGGTGGGTVAVGANTGGVSAPFSIVSPYLALNFVIAIQGLYPMRN</sequence>
<keyword evidence="3" id="KW-1185">Reference proteome</keyword>
<feature type="domain" description="Phage tail collar" evidence="1">
    <location>
        <begin position="6"/>
        <end position="62"/>
    </location>
</feature>
<dbReference type="Pfam" id="PF07484">
    <property type="entry name" value="Collar"/>
    <property type="match status" value="1"/>
</dbReference>
<organism evidence="2 3">
    <name type="scientific">Azospirillum lipoferum</name>
    <dbReference type="NCBI Taxonomy" id="193"/>
    <lineage>
        <taxon>Bacteria</taxon>
        <taxon>Pseudomonadati</taxon>
        <taxon>Pseudomonadota</taxon>
        <taxon>Alphaproteobacteria</taxon>
        <taxon>Rhodospirillales</taxon>
        <taxon>Azospirillaceae</taxon>
        <taxon>Azospirillum</taxon>
    </lineage>
</organism>
<reference evidence="2 3" key="1">
    <citation type="submission" date="2019-08" db="EMBL/GenBank/DDBJ databases">
        <authorList>
            <person name="Grouzdev D."/>
            <person name="Tikhonova E."/>
            <person name="Kravchenko I."/>
        </authorList>
    </citation>
    <scope>NUCLEOTIDE SEQUENCE [LARGE SCALE GENOMIC DNA]</scope>
    <source>
        <strain evidence="2 3">59b</strain>
    </source>
</reference>
<evidence type="ECO:0000313" key="2">
    <source>
        <dbReference type="EMBL" id="KAA0593730.1"/>
    </source>
</evidence>
<evidence type="ECO:0000313" key="3">
    <source>
        <dbReference type="Proteomes" id="UP000324927"/>
    </source>
</evidence>
<dbReference type="InterPro" id="IPR037053">
    <property type="entry name" value="Phage_tail_collar_dom_sf"/>
</dbReference>
<dbReference type="EMBL" id="VTTN01000010">
    <property type="protein sequence ID" value="KAA0593730.1"/>
    <property type="molecule type" value="Genomic_DNA"/>
</dbReference>